<dbReference type="FunFam" id="1.10.10.10:FF:000001">
    <property type="entry name" value="LysR family transcriptional regulator"/>
    <property type="match status" value="1"/>
</dbReference>
<protein>
    <submittedName>
        <fullName evidence="6">LysR family glycine cleavage system transcriptional activator</fullName>
    </submittedName>
</protein>
<dbReference type="GO" id="GO:0006351">
    <property type="term" value="P:DNA-templated transcription"/>
    <property type="evidence" value="ECO:0007669"/>
    <property type="project" value="TreeGrafter"/>
</dbReference>
<organism evidence="6 7">
    <name type="scientific">Halomonas organivorans</name>
    <dbReference type="NCBI Taxonomy" id="257772"/>
    <lineage>
        <taxon>Bacteria</taxon>
        <taxon>Pseudomonadati</taxon>
        <taxon>Pseudomonadota</taxon>
        <taxon>Gammaproteobacteria</taxon>
        <taxon>Oceanospirillales</taxon>
        <taxon>Halomonadaceae</taxon>
        <taxon>Halomonas</taxon>
    </lineage>
</organism>
<dbReference type="Proteomes" id="UP000525987">
    <property type="component" value="Unassembled WGS sequence"/>
</dbReference>
<comment type="similarity">
    <text evidence="1">Belongs to the LysR transcriptional regulatory family.</text>
</comment>
<dbReference type="Pfam" id="PF03466">
    <property type="entry name" value="LysR_substrate"/>
    <property type="match status" value="1"/>
</dbReference>
<dbReference type="Gene3D" id="3.40.190.10">
    <property type="entry name" value="Periplasmic binding protein-like II"/>
    <property type="match status" value="2"/>
</dbReference>
<dbReference type="PANTHER" id="PTHR30537:SF26">
    <property type="entry name" value="GLYCINE CLEAVAGE SYSTEM TRANSCRIPTIONAL ACTIVATOR"/>
    <property type="match status" value="1"/>
</dbReference>
<name>A0A7W5BX64_9GAMM</name>
<dbReference type="Pfam" id="PF00126">
    <property type="entry name" value="HTH_1"/>
    <property type="match status" value="1"/>
</dbReference>
<keyword evidence="4" id="KW-0804">Transcription</keyword>
<keyword evidence="3" id="KW-0238">DNA-binding</keyword>
<feature type="domain" description="HTH lysR-type" evidence="5">
    <location>
        <begin position="10"/>
        <end position="67"/>
    </location>
</feature>
<dbReference type="AlphaFoldDB" id="A0A7W5BX64"/>
<dbReference type="PROSITE" id="PS50931">
    <property type="entry name" value="HTH_LYSR"/>
    <property type="match status" value="1"/>
</dbReference>
<dbReference type="EMBL" id="JACHXM010000006">
    <property type="protein sequence ID" value="MBB3140817.1"/>
    <property type="molecule type" value="Genomic_DNA"/>
</dbReference>
<gene>
    <name evidence="6" type="ORF">FHR96_001686</name>
</gene>
<evidence type="ECO:0000256" key="2">
    <source>
        <dbReference type="ARBA" id="ARBA00023015"/>
    </source>
</evidence>
<dbReference type="InterPro" id="IPR005119">
    <property type="entry name" value="LysR_subst-bd"/>
</dbReference>
<sequence length="308" mass="34525">MTQQKARHLPSLQALRAFEALARLGSLTDAADYLSLTRSAISHQLRLLETQLNLRLYERRGRGVTLTPAGQLYAGEVRDVLQHLERIHANLPDQEYNGHLHVCMPPGFAASVVSRHINDFYRSYPTIRLHLSTNRENETIHQPNFDQFVVFGDGAYTDHHVEMLAQPMYQPVCSPTLLNELNITQTRDLDRATLLHLHDAHDWQLWMAGCGGKHPVKVDAGLYFSNILLVLQAALSGQGVAIGDDVVCGDSLRHGQLVRPFGERIPSDRSYYLVTPHSRLDDPNVQAFSDWLKKLLERLLGTSATAAG</sequence>
<evidence type="ECO:0000256" key="3">
    <source>
        <dbReference type="ARBA" id="ARBA00023125"/>
    </source>
</evidence>
<comment type="caution">
    <text evidence="6">The sequence shown here is derived from an EMBL/GenBank/DDBJ whole genome shotgun (WGS) entry which is preliminary data.</text>
</comment>
<proteinExistence type="inferred from homology"/>
<evidence type="ECO:0000256" key="1">
    <source>
        <dbReference type="ARBA" id="ARBA00009437"/>
    </source>
</evidence>
<dbReference type="PANTHER" id="PTHR30537">
    <property type="entry name" value="HTH-TYPE TRANSCRIPTIONAL REGULATOR"/>
    <property type="match status" value="1"/>
</dbReference>
<evidence type="ECO:0000313" key="7">
    <source>
        <dbReference type="Proteomes" id="UP000525987"/>
    </source>
</evidence>
<dbReference type="SUPFAM" id="SSF46785">
    <property type="entry name" value="Winged helix' DNA-binding domain"/>
    <property type="match status" value="1"/>
</dbReference>
<dbReference type="GO" id="GO:0003700">
    <property type="term" value="F:DNA-binding transcription factor activity"/>
    <property type="evidence" value="ECO:0007669"/>
    <property type="project" value="InterPro"/>
</dbReference>
<dbReference type="Gene3D" id="1.10.10.10">
    <property type="entry name" value="Winged helix-like DNA-binding domain superfamily/Winged helix DNA-binding domain"/>
    <property type="match status" value="1"/>
</dbReference>
<dbReference type="RefSeq" id="WP_183387208.1">
    <property type="nucleotide sequence ID" value="NZ_JACHXM010000006.1"/>
</dbReference>
<reference evidence="6 7" key="1">
    <citation type="submission" date="2020-08" db="EMBL/GenBank/DDBJ databases">
        <title>Genomic Encyclopedia of Type Strains, Phase III (KMG-III): the genomes of soil and plant-associated and newly described type strains.</title>
        <authorList>
            <person name="Whitman W."/>
        </authorList>
    </citation>
    <scope>NUCLEOTIDE SEQUENCE [LARGE SCALE GENOMIC DNA]</scope>
    <source>
        <strain evidence="6 7">CECT 5995</strain>
    </source>
</reference>
<keyword evidence="7" id="KW-1185">Reference proteome</keyword>
<dbReference type="CDD" id="cd08432">
    <property type="entry name" value="PBP2_GcdR_TrpI_HvrB_AmpR_like"/>
    <property type="match status" value="1"/>
</dbReference>
<evidence type="ECO:0000259" key="5">
    <source>
        <dbReference type="PROSITE" id="PS50931"/>
    </source>
</evidence>
<dbReference type="InterPro" id="IPR036388">
    <property type="entry name" value="WH-like_DNA-bd_sf"/>
</dbReference>
<dbReference type="InterPro" id="IPR058163">
    <property type="entry name" value="LysR-type_TF_proteobact-type"/>
</dbReference>
<dbReference type="InterPro" id="IPR000847">
    <property type="entry name" value="LysR_HTH_N"/>
</dbReference>
<evidence type="ECO:0000313" key="6">
    <source>
        <dbReference type="EMBL" id="MBB3140817.1"/>
    </source>
</evidence>
<accession>A0A7W5BX64</accession>
<evidence type="ECO:0000256" key="4">
    <source>
        <dbReference type="ARBA" id="ARBA00023163"/>
    </source>
</evidence>
<dbReference type="SUPFAM" id="SSF53850">
    <property type="entry name" value="Periplasmic binding protein-like II"/>
    <property type="match status" value="1"/>
</dbReference>
<keyword evidence="2" id="KW-0805">Transcription regulation</keyword>
<dbReference type="InterPro" id="IPR036390">
    <property type="entry name" value="WH_DNA-bd_sf"/>
</dbReference>
<dbReference type="GO" id="GO:0043565">
    <property type="term" value="F:sequence-specific DNA binding"/>
    <property type="evidence" value="ECO:0007669"/>
    <property type="project" value="TreeGrafter"/>
</dbReference>